<comment type="caution">
    <text evidence="2">The sequence shown here is derived from an EMBL/GenBank/DDBJ whole genome shotgun (WGS) entry which is preliminary data.</text>
</comment>
<evidence type="ECO:0000313" key="2">
    <source>
        <dbReference type="EMBL" id="RLE14215.1"/>
    </source>
</evidence>
<dbReference type="PANTHER" id="PTHR43830:SF3">
    <property type="entry name" value="PROTEIN PSP1"/>
    <property type="match status" value="1"/>
</dbReference>
<dbReference type="Proteomes" id="UP000267654">
    <property type="component" value="Unassembled WGS sequence"/>
</dbReference>
<proteinExistence type="predicted"/>
<dbReference type="Pfam" id="PF04468">
    <property type="entry name" value="PSP1"/>
    <property type="match status" value="1"/>
</dbReference>
<name>A0A662DFG4_UNCAE</name>
<dbReference type="GO" id="GO:0005737">
    <property type="term" value="C:cytoplasm"/>
    <property type="evidence" value="ECO:0007669"/>
    <property type="project" value="TreeGrafter"/>
</dbReference>
<reference evidence="2 3" key="1">
    <citation type="submission" date="2018-06" db="EMBL/GenBank/DDBJ databases">
        <title>Extensive metabolic versatility and redundancy in microbially diverse, dynamic hydrothermal sediments.</title>
        <authorList>
            <person name="Dombrowski N."/>
            <person name="Teske A."/>
            <person name="Baker B.J."/>
        </authorList>
    </citation>
    <scope>NUCLEOTIDE SEQUENCE [LARGE SCALE GENOMIC DNA]</scope>
    <source>
        <strain evidence="2">B19_G9</strain>
    </source>
</reference>
<evidence type="ECO:0000313" key="3">
    <source>
        <dbReference type="Proteomes" id="UP000267654"/>
    </source>
</evidence>
<evidence type="ECO:0000259" key="1">
    <source>
        <dbReference type="PROSITE" id="PS51411"/>
    </source>
</evidence>
<dbReference type="AlphaFoldDB" id="A0A662DFG4"/>
<dbReference type="PROSITE" id="PS51411">
    <property type="entry name" value="PSP1_C"/>
    <property type="match status" value="1"/>
</dbReference>
<dbReference type="NCBIfam" id="NF041131">
    <property type="entry name" value="RicT_YaaT_fam"/>
    <property type="match status" value="1"/>
</dbReference>
<organism evidence="2 3">
    <name type="scientific">Aerophobetes bacterium</name>
    <dbReference type="NCBI Taxonomy" id="2030807"/>
    <lineage>
        <taxon>Bacteria</taxon>
        <taxon>Candidatus Aerophobota</taxon>
    </lineage>
</organism>
<dbReference type="InterPro" id="IPR047767">
    <property type="entry name" value="PSP1-like"/>
</dbReference>
<dbReference type="InterPro" id="IPR007557">
    <property type="entry name" value="PSP1_C"/>
</dbReference>
<dbReference type="PANTHER" id="PTHR43830">
    <property type="entry name" value="PROTEIN PSP1"/>
    <property type="match status" value="1"/>
</dbReference>
<dbReference type="EMBL" id="QMQB01000048">
    <property type="protein sequence ID" value="RLE14215.1"/>
    <property type="molecule type" value="Genomic_DNA"/>
</dbReference>
<feature type="domain" description="PSP1 C-terminal" evidence="1">
    <location>
        <begin position="55"/>
        <end position="140"/>
    </location>
</feature>
<accession>A0A662DFG4</accession>
<protein>
    <submittedName>
        <fullName evidence="2">Stage 0 sporulation protein</fullName>
    </submittedName>
</protein>
<gene>
    <name evidence="2" type="ORF">DRI96_01785</name>
</gene>
<sequence length="263" mass="30172">MSFIGVEIFTTKKTVYILTNKRDFKVGEWCVFEIQDGFEIGKIKFCVEKELNVQGTNVRKATLKDIEEFRKRENIAKKAKDVALEKIEKYKLPMKLILTKYPLGRKKIIFYYTAKERVDFRQLVKELAGIFKVRIQMQQIGVRDEPQIMGGIGICGREVCCASFLGKSKDKLDPVALEAARIQNLPLISSKISGICGRLRCCLNFEYNVYSDLIKEFPKVGDEINLQGEKVKVVGCNLLKRLLIIETSEGMRKIVTEDEINKE</sequence>